<accession>A0A8C4Y6H9</accession>
<dbReference type="PROSITE" id="PS50805">
    <property type="entry name" value="KRAB"/>
    <property type="match status" value="1"/>
</dbReference>
<dbReference type="GeneTree" id="ENSGT01150000287237"/>
<dbReference type="CDD" id="cd07765">
    <property type="entry name" value="KRAB_A-box"/>
    <property type="match status" value="1"/>
</dbReference>
<proteinExistence type="predicted"/>
<dbReference type="InterPro" id="IPR036051">
    <property type="entry name" value="KRAB_dom_sf"/>
</dbReference>
<dbReference type="Pfam" id="PF01352">
    <property type="entry name" value="KRAB"/>
    <property type="match status" value="1"/>
</dbReference>
<dbReference type="Proteomes" id="UP000694390">
    <property type="component" value="Unassembled WGS sequence"/>
</dbReference>
<feature type="domain" description="KRAB" evidence="1">
    <location>
        <begin position="1"/>
        <end position="82"/>
    </location>
</feature>
<dbReference type="GO" id="GO:0006355">
    <property type="term" value="P:regulation of DNA-templated transcription"/>
    <property type="evidence" value="ECO:0007669"/>
    <property type="project" value="InterPro"/>
</dbReference>
<protein>
    <recommendedName>
        <fullName evidence="1">KRAB domain-containing protein</fullName>
    </recommendedName>
</protein>
<sequence length="93" mass="10412">MGFEEVAVYFPAGQGVLLDPAQRALYRDVLQENYGTLTSLGKGSCPLSYVKPRGLHFCNWSVTLEGNESHSLQLQCERGASEENNIPKRHMNR</sequence>
<reference evidence="2" key="2">
    <citation type="submission" date="2025-09" db="UniProtKB">
        <authorList>
            <consortium name="Ensembl"/>
        </authorList>
    </citation>
    <scope>IDENTIFICATION</scope>
</reference>
<dbReference type="InterPro" id="IPR001909">
    <property type="entry name" value="KRAB"/>
</dbReference>
<evidence type="ECO:0000313" key="2">
    <source>
        <dbReference type="Ensembl" id="ENSGEVP00005020817.1"/>
    </source>
</evidence>
<organism evidence="2 3">
    <name type="scientific">Gopherus evgoodei</name>
    <name type="common">Goodes thornscrub tortoise</name>
    <dbReference type="NCBI Taxonomy" id="1825980"/>
    <lineage>
        <taxon>Eukaryota</taxon>
        <taxon>Metazoa</taxon>
        <taxon>Chordata</taxon>
        <taxon>Craniata</taxon>
        <taxon>Vertebrata</taxon>
        <taxon>Euteleostomi</taxon>
        <taxon>Archelosauria</taxon>
        <taxon>Testudinata</taxon>
        <taxon>Testudines</taxon>
        <taxon>Cryptodira</taxon>
        <taxon>Durocryptodira</taxon>
        <taxon>Testudinoidea</taxon>
        <taxon>Testudinidae</taxon>
        <taxon>Gopherus</taxon>
    </lineage>
</organism>
<dbReference type="InterPro" id="IPR050169">
    <property type="entry name" value="Krueppel_C2H2_ZnF"/>
</dbReference>
<reference evidence="2" key="1">
    <citation type="submission" date="2025-08" db="UniProtKB">
        <authorList>
            <consortium name="Ensembl"/>
        </authorList>
    </citation>
    <scope>IDENTIFICATION</scope>
</reference>
<dbReference type="PANTHER" id="PTHR23232:SF142">
    <property type="entry name" value="GASTRULA ZINC FINGER PROTEIN XLCGF57.1-LIKE-RELATED"/>
    <property type="match status" value="1"/>
</dbReference>
<dbReference type="AlphaFoldDB" id="A0A8C4Y6H9"/>
<dbReference type="SUPFAM" id="SSF109640">
    <property type="entry name" value="KRAB domain (Kruppel-associated box)"/>
    <property type="match status" value="1"/>
</dbReference>
<dbReference type="SMART" id="SM00349">
    <property type="entry name" value="KRAB"/>
    <property type="match status" value="1"/>
</dbReference>
<name>A0A8C4Y6H9_9SAUR</name>
<evidence type="ECO:0000259" key="1">
    <source>
        <dbReference type="PROSITE" id="PS50805"/>
    </source>
</evidence>
<dbReference type="Ensembl" id="ENSGEVT00005021862.1">
    <property type="protein sequence ID" value="ENSGEVP00005020817.1"/>
    <property type="gene ID" value="ENSGEVG00005014771.1"/>
</dbReference>
<dbReference type="OrthoDB" id="9033394at2759"/>
<keyword evidence="3" id="KW-1185">Reference proteome</keyword>
<dbReference type="PANTHER" id="PTHR23232">
    <property type="entry name" value="KRAB DOMAIN C2H2 ZINC FINGER"/>
    <property type="match status" value="1"/>
</dbReference>
<evidence type="ECO:0000313" key="3">
    <source>
        <dbReference type="Proteomes" id="UP000694390"/>
    </source>
</evidence>
<dbReference type="Gene3D" id="6.10.140.140">
    <property type="match status" value="1"/>
</dbReference>